<feature type="transmembrane region" description="Helical" evidence="2">
    <location>
        <begin position="112"/>
        <end position="136"/>
    </location>
</feature>
<dbReference type="AlphaFoldDB" id="A0A194XHW7"/>
<evidence type="ECO:0008006" key="5">
    <source>
        <dbReference type="Google" id="ProtNLM"/>
    </source>
</evidence>
<dbReference type="RefSeq" id="XP_018074108.1">
    <property type="nucleotide sequence ID" value="XM_018219536.1"/>
</dbReference>
<evidence type="ECO:0000313" key="4">
    <source>
        <dbReference type="Proteomes" id="UP000070700"/>
    </source>
</evidence>
<feature type="transmembrane region" description="Helical" evidence="2">
    <location>
        <begin position="50"/>
        <end position="67"/>
    </location>
</feature>
<evidence type="ECO:0000256" key="2">
    <source>
        <dbReference type="SAM" id="Phobius"/>
    </source>
</evidence>
<dbReference type="STRING" id="149040.A0A194XHW7"/>
<feature type="compositionally biased region" description="Basic and acidic residues" evidence="1">
    <location>
        <begin position="194"/>
        <end position="211"/>
    </location>
</feature>
<organism evidence="3 4">
    <name type="scientific">Mollisia scopiformis</name>
    <name type="common">Conifer needle endophyte fungus</name>
    <name type="synonym">Phialocephala scopiformis</name>
    <dbReference type="NCBI Taxonomy" id="149040"/>
    <lineage>
        <taxon>Eukaryota</taxon>
        <taxon>Fungi</taxon>
        <taxon>Dikarya</taxon>
        <taxon>Ascomycota</taxon>
        <taxon>Pezizomycotina</taxon>
        <taxon>Leotiomycetes</taxon>
        <taxon>Helotiales</taxon>
        <taxon>Mollisiaceae</taxon>
        <taxon>Mollisia</taxon>
    </lineage>
</organism>
<keyword evidence="2" id="KW-1133">Transmembrane helix</keyword>
<feature type="transmembrane region" description="Helical" evidence="2">
    <location>
        <begin position="79"/>
        <end position="100"/>
    </location>
</feature>
<dbReference type="KEGG" id="psco:LY89DRAFT_731009"/>
<feature type="transmembrane region" description="Helical" evidence="2">
    <location>
        <begin position="148"/>
        <end position="166"/>
    </location>
</feature>
<dbReference type="OrthoDB" id="5284712at2759"/>
<sequence>MGLALEFDAHNLQKIKLGVHIAQAVLIFVTWAMEIAVFHDAESIDGRAGWYFGLCFLCIPAIIYLTMTPRFPRTRKFAHPYGLATVDCLFAVLWISAFAAQASYNSSGKCNGACGISKAIVGFGVFIWYFPPYFFLPVGQQADGSINRLLWCATAFMSFYGVAYYRREGYLPGASRAPFNAQAIDPDKEAFSTAPHDDEYAPVHNTDDHEAAGSSYAGASTVGSAYNPDSAYSGYVAPHIADEPSGYQGYSGSGSINSAGGRLNFPEARYDNV</sequence>
<dbReference type="InParanoid" id="A0A194XHW7"/>
<dbReference type="PANTHER" id="PTHR37451:SF3">
    <property type="entry name" value="MARVEL DOMAIN-CONTAINING PROTEIN"/>
    <property type="match status" value="1"/>
</dbReference>
<feature type="transmembrane region" description="Helical" evidence="2">
    <location>
        <begin position="20"/>
        <end position="38"/>
    </location>
</feature>
<feature type="region of interest" description="Disordered" evidence="1">
    <location>
        <begin position="194"/>
        <end position="215"/>
    </location>
</feature>
<gene>
    <name evidence="3" type="ORF">LY89DRAFT_731009</name>
</gene>
<protein>
    <recommendedName>
        <fullName evidence="5">MARVEL domain-containing protein</fullName>
    </recommendedName>
</protein>
<dbReference type="EMBL" id="KQ947410">
    <property type="protein sequence ID" value="KUJ19753.1"/>
    <property type="molecule type" value="Genomic_DNA"/>
</dbReference>
<reference evidence="3 4" key="1">
    <citation type="submission" date="2015-10" db="EMBL/GenBank/DDBJ databases">
        <title>Full genome of DAOMC 229536 Phialocephala scopiformis, a fungal endophyte of spruce producing the potent anti-insectan compound rugulosin.</title>
        <authorList>
            <consortium name="DOE Joint Genome Institute"/>
            <person name="Walker A.K."/>
            <person name="Frasz S.L."/>
            <person name="Seifert K.A."/>
            <person name="Miller J.D."/>
            <person name="Mondo S.J."/>
            <person name="Labutti K."/>
            <person name="Lipzen A."/>
            <person name="Dockter R."/>
            <person name="Kennedy M."/>
            <person name="Grigoriev I.V."/>
            <person name="Spatafora J.W."/>
        </authorList>
    </citation>
    <scope>NUCLEOTIDE SEQUENCE [LARGE SCALE GENOMIC DNA]</scope>
    <source>
        <strain evidence="3 4">CBS 120377</strain>
    </source>
</reference>
<dbReference type="GeneID" id="28829262"/>
<evidence type="ECO:0000313" key="3">
    <source>
        <dbReference type="EMBL" id="KUJ19753.1"/>
    </source>
</evidence>
<keyword evidence="2" id="KW-0812">Transmembrane</keyword>
<accession>A0A194XHW7</accession>
<keyword evidence="4" id="KW-1185">Reference proteome</keyword>
<dbReference type="Proteomes" id="UP000070700">
    <property type="component" value="Unassembled WGS sequence"/>
</dbReference>
<name>A0A194XHW7_MOLSC</name>
<proteinExistence type="predicted"/>
<evidence type="ECO:0000256" key="1">
    <source>
        <dbReference type="SAM" id="MobiDB-lite"/>
    </source>
</evidence>
<dbReference type="PANTHER" id="PTHR37451">
    <property type="entry name" value="MARVEL DOMAIN"/>
    <property type="match status" value="1"/>
</dbReference>
<keyword evidence="2" id="KW-0472">Membrane</keyword>